<dbReference type="EMBL" id="JAASRM010000001">
    <property type="protein sequence ID" value="NIK89190.1"/>
    <property type="molecule type" value="Genomic_DNA"/>
</dbReference>
<comment type="similarity">
    <text evidence="1">Belongs to the NifX/NifY family.</text>
</comment>
<dbReference type="SUPFAM" id="SSF53146">
    <property type="entry name" value="Nitrogenase accessory factor-like"/>
    <property type="match status" value="1"/>
</dbReference>
<dbReference type="InterPro" id="IPR003731">
    <property type="entry name" value="Di-Nase_FeMo-co_biosynth"/>
</dbReference>
<keyword evidence="2" id="KW-0535">Nitrogen fixation</keyword>
<dbReference type="Proteomes" id="UP000570514">
    <property type="component" value="Unassembled WGS sequence"/>
</dbReference>
<dbReference type="GO" id="GO:0009399">
    <property type="term" value="P:nitrogen fixation"/>
    <property type="evidence" value="ECO:0007669"/>
    <property type="project" value="InterPro"/>
</dbReference>
<dbReference type="PANTHER" id="PTHR33937">
    <property type="entry name" value="IRON-MOLYBDENUM PROTEIN-RELATED-RELATED"/>
    <property type="match status" value="1"/>
</dbReference>
<comment type="caution">
    <text evidence="4">The sequence shown here is derived from an EMBL/GenBank/DDBJ whole genome shotgun (WGS) entry which is preliminary data.</text>
</comment>
<evidence type="ECO:0000313" key="4">
    <source>
        <dbReference type="EMBL" id="NIK89190.1"/>
    </source>
</evidence>
<accession>A0A846N265</accession>
<dbReference type="CDD" id="cd00853">
    <property type="entry name" value="NifX"/>
    <property type="match status" value="1"/>
</dbReference>
<dbReference type="RefSeq" id="WP_167083301.1">
    <property type="nucleotide sequence ID" value="NZ_BAAADC010000001.1"/>
</dbReference>
<reference evidence="4 5" key="1">
    <citation type="submission" date="2020-03" db="EMBL/GenBank/DDBJ databases">
        <title>Genomic Encyclopedia of Type Strains, Phase IV (KMG-IV): sequencing the most valuable type-strain genomes for metagenomic binning, comparative biology and taxonomic classification.</title>
        <authorList>
            <person name="Goeker M."/>
        </authorList>
    </citation>
    <scope>NUCLEOTIDE SEQUENCE [LARGE SCALE GENOMIC DNA]</scope>
    <source>
        <strain evidence="4 5">DSM 19867</strain>
    </source>
</reference>
<dbReference type="NCBIfam" id="TIGR02663">
    <property type="entry name" value="nifX"/>
    <property type="match status" value="1"/>
</dbReference>
<evidence type="ECO:0000256" key="2">
    <source>
        <dbReference type="ARBA" id="ARBA00023231"/>
    </source>
</evidence>
<dbReference type="GO" id="GO:0051540">
    <property type="term" value="F:metal cluster binding"/>
    <property type="evidence" value="ECO:0007669"/>
    <property type="project" value="InterPro"/>
</dbReference>
<evidence type="ECO:0000313" key="5">
    <source>
        <dbReference type="Proteomes" id="UP000570514"/>
    </source>
</evidence>
<keyword evidence="5" id="KW-1185">Reference proteome</keyword>
<gene>
    <name evidence="4" type="ORF">FHS83_002508</name>
</gene>
<dbReference type="PANTHER" id="PTHR33937:SF1">
    <property type="entry name" value="IRON-MOLIBDENUM COFACTOR PROCESSING PROTEIN"/>
    <property type="match status" value="1"/>
</dbReference>
<organism evidence="4 5">
    <name type="scientific">Rhizomicrobium palustre</name>
    <dbReference type="NCBI Taxonomy" id="189966"/>
    <lineage>
        <taxon>Bacteria</taxon>
        <taxon>Pseudomonadati</taxon>
        <taxon>Pseudomonadota</taxon>
        <taxon>Alphaproteobacteria</taxon>
        <taxon>Micropepsales</taxon>
        <taxon>Micropepsaceae</taxon>
        <taxon>Rhizomicrobium</taxon>
    </lineage>
</organism>
<dbReference type="InterPro" id="IPR036105">
    <property type="entry name" value="DiNase_FeMo-co_biosyn_sf"/>
</dbReference>
<dbReference type="AlphaFoldDB" id="A0A846N265"/>
<dbReference type="Gene3D" id="3.30.420.130">
    <property type="entry name" value="Dinitrogenase iron-molybdenum cofactor biosynthesis domain"/>
    <property type="match status" value="1"/>
</dbReference>
<proteinExistence type="inferred from homology"/>
<sequence>MRRLHLIEKEECEAPLNGALRIAFCTQDLRRVDSHFGSAPSIVIYDVTPDEFRFLEAVQFDEVSAQDGVHVEDALDRIGAKIDALEGCAMLFSLAIGGVAAARVVNAKVYPLKLPAPEAISDVIGRVQAMMKGTPPPWMRKLLTKDQSLAFAED</sequence>
<feature type="domain" description="Dinitrogenase iron-molybdenum cofactor biosynthesis" evidence="3">
    <location>
        <begin position="30"/>
        <end position="128"/>
    </location>
</feature>
<dbReference type="InterPro" id="IPR013480">
    <property type="entry name" value="NifX"/>
</dbReference>
<dbReference type="Pfam" id="PF02579">
    <property type="entry name" value="Nitro_FeMo-Co"/>
    <property type="match status" value="1"/>
</dbReference>
<dbReference type="InterPro" id="IPR034169">
    <property type="entry name" value="NifX-like"/>
</dbReference>
<evidence type="ECO:0000256" key="1">
    <source>
        <dbReference type="ARBA" id="ARBA00010285"/>
    </source>
</evidence>
<evidence type="ECO:0000259" key="3">
    <source>
        <dbReference type="Pfam" id="PF02579"/>
    </source>
</evidence>
<name>A0A846N265_9PROT</name>
<protein>
    <submittedName>
        <fullName evidence="4">Nitrogen fixation protein NifX</fullName>
    </submittedName>
</protein>
<dbReference type="InterPro" id="IPR051840">
    <property type="entry name" value="NifX/NifY_domain"/>
</dbReference>